<name>A0AAJ4A4X7_9BACT</name>
<dbReference type="Gene3D" id="1.10.10.10">
    <property type="entry name" value="Winged helix-like DNA-binding domain superfamily/Winged helix DNA-binding domain"/>
    <property type="match status" value="1"/>
</dbReference>
<evidence type="ECO:0000259" key="1">
    <source>
        <dbReference type="Pfam" id="PF17726"/>
    </source>
</evidence>
<dbReference type="Gene3D" id="3.40.210.30">
    <property type="entry name" value="Dam replacing family, catalytic PD-(D/E)XK domain"/>
    <property type="match status" value="1"/>
</dbReference>
<dbReference type="Pfam" id="PF17726">
    <property type="entry name" value="DpnI_C"/>
    <property type="match status" value="1"/>
</dbReference>
<dbReference type="Pfam" id="PF06044">
    <property type="entry name" value="DpnI"/>
    <property type="match status" value="1"/>
</dbReference>
<evidence type="ECO:0000313" key="2">
    <source>
        <dbReference type="EMBL" id="QFR43965.1"/>
    </source>
</evidence>
<accession>A0AAJ4A4X7</accession>
<keyword evidence="3" id="KW-1185">Reference proteome</keyword>
<keyword evidence="2" id="KW-0255">Endonuclease</keyword>
<dbReference type="CDD" id="cd22319">
    <property type="entry name" value="DpnI-like"/>
    <property type="match status" value="1"/>
</dbReference>
<dbReference type="InterPro" id="IPR036388">
    <property type="entry name" value="WH-like_DNA-bd_sf"/>
</dbReference>
<evidence type="ECO:0000313" key="3">
    <source>
        <dbReference type="Proteomes" id="UP000326061"/>
    </source>
</evidence>
<keyword evidence="2" id="KW-0378">Hydrolase</keyword>
<dbReference type="InterPro" id="IPR010324">
    <property type="entry name" value="DRP"/>
</dbReference>
<sequence length="255" mass="29965">MSLNLYSAKADIYHSNSQKIRVLTENWVNEFIYCPNCGSSICEYENNKPVADFYCPKCSEDYELKSKKDKMGKKIVDGAYATMIERLQSESNPNFFFLNYDKNTLDISNFIVIPKHFFIPEIIEKRNPLSSTARRAGWVGCNILLDTIPNSGKIFYVKDSKIQSKDKILEEWRKTSFLKESHNIKSKGWILDILKCIEKLDRKDFTLHDIYQFETYLKLKHPDNNNIKAKIRQQLQVLRDKNYLKFEGLGKYILK</sequence>
<dbReference type="AlphaFoldDB" id="A0AAJ4A4X7"/>
<organism evidence="2 3">
    <name type="scientific">Sulfurimonas xiamenensis</name>
    <dbReference type="NCBI Taxonomy" id="2590021"/>
    <lineage>
        <taxon>Bacteria</taxon>
        <taxon>Pseudomonadati</taxon>
        <taxon>Campylobacterota</taxon>
        <taxon>Epsilonproteobacteria</taxon>
        <taxon>Campylobacterales</taxon>
        <taxon>Sulfurimonadaceae</taxon>
        <taxon>Sulfurimonas</taxon>
    </lineage>
</organism>
<dbReference type="Proteomes" id="UP000326061">
    <property type="component" value="Chromosome"/>
</dbReference>
<dbReference type="EMBL" id="CP041166">
    <property type="protein sequence ID" value="QFR43965.1"/>
    <property type="molecule type" value="Genomic_DNA"/>
</dbReference>
<dbReference type="InterPro" id="IPR043025">
    <property type="entry name" value="DRP_PD-(D/E)XK_dom"/>
</dbReference>
<dbReference type="InterPro" id="IPR041368">
    <property type="entry name" value="DRP_C"/>
</dbReference>
<keyword evidence="2" id="KW-0540">Nuclease</keyword>
<reference evidence="3" key="1">
    <citation type="submission" date="2019-06" db="EMBL/GenBank/DDBJ databases">
        <title>Sulfurimonas gotlandica sp. nov., a chemoautotrophic and psychrotolerant epsilonproteobacterium isolated from a pelagic redoxcline, and an emended description of the genus Sulfurimonas.</title>
        <authorList>
            <person name="Wang S."/>
            <person name="Jiang L."/>
            <person name="Shao Z."/>
        </authorList>
    </citation>
    <scope>NUCLEOTIDE SEQUENCE [LARGE SCALE GENOMIC DNA]</scope>
    <source>
        <strain evidence="3">1-1N</strain>
    </source>
</reference>
<feature type="domain" description="Dam-replacing protein HTH" evidence="1">
    <location>
        <begin position="186"/>
        <end position="252"/>
    </location>
</feature>
<dbReference type="KEGG" id="suln:FJR47_08565"/>
<proteinExistence type="predicted"/>
<protein>
    <submittedName>
        <fullName evidence="2">Restriction endonuclease</fullName>
    </submittedName>
</protein>
<dbReference type="RefSeq" id="WP_152300025.1">
    <property type="nucleotide sequence ID" value="NZ_CP041166.1"/>
</dbReference>
<dbReference type="GO" id="GO:0004519">
    <property type="term" value="F:endonuclease activity"/>
    <property type="evidence" value="ECO:0007669"/>
    <property type="project" value="UniProtKB-KW"/>
</dbReference>
<dbReference type="REBASE" id="376225">
    <property type="entry name" value="Ssp11NORF8565P"/>
</dbReference>
<gene>
    <name evidence="2" type="ORF">FJR47_08565</name>
</gene>